<dbReference type="GO" id="GO:0008270">
    <property type="term" value="F:zinc ion binding"/>
    <property type="evidence" value="ECO:0007669"/>
    <property type="project" value="UniProtKB-KW"/>
</dbReference>
<evidence type="ECO:0000256" key="9">
    <source>
        <dbReference type="PIRNR" id="PIRNR005586"/>
    </source>
</evidence>
<comment type="function">
    <text evidence="9">DNA-dependent RNA polymerase catalyzes the transcription of DNA into RNA using the four ribonucleoside triphosphates as substrates.</text>
</comment>
<comment type="subcellular location">
    <subcellularLocation>
        <location evidence="1">Nucleus</location>
        <location evidence="1">Nucleolus</location>
    </subcellularLocation>
</comment>
<dbReference type="PROSITE" id="PS51133">
    <property type="entry name" value="ZF_TFIIS_2"/>
    <property type="match status" value="1"/>
</dbReference>
<evidence type="ECO:0000256" key="8">
    <source>
        <dbReference type="ARBA" id="ARBA00023242"/>
    </source>
</evidence>
<evidence type="ECO:0000256" key="1">
    <source>
        <dbReference type="ARBA" id="ARBA00004604"/>
    </source>
</evidence>
<dbReference type="InterPro" id="IPR012164">
    <property type="entry name" value="Rpa12/Rpb9/Rpc10/TFS"/>
</dbReference>
<keyword evidence="4 10" id="KW-0479">Metal-binding</keyword>
<dbReference type="GO" id="GO:0003676">
    <property type="term" value="F:nucleic acid binding"/>
    <property type="evidence" value="ECO:0007669"/>
    <property type="project" value="InterPro"/>
</dbReference>
<dbReference type="PIRSF" id="PIRSF005586">
    <property type="entry name" value="RNApol_RpoM"/>
    <property type="match status" value="1"/>
</dbReference>
<evidence type="ECO:0000313" key="14">
    <source>
        <dbReference type="Proteomes" id="UP000077521"/>
    </source>
</evidence>
<feature type="binding site" evidence="10">
    <location>
        <position position="32"/>
    </location>
    <ligand>
        <name>Zn(2+)</name>
        <dbReference type="ChEBI" id="CHEBI:29105"/>
        <label>1</label>
    </ligand>
</feature>
<comment type="similarity">
    <text evidence="9 12">Belongs to the archaeal rpoM/eukaryotic RPA12/RPB9/RPC11 RNA polymerase family.</text>
</comment>
<dbReference type="InterPro" id="IPR034012">
    <property type="entry name" value="Zn_ribbon_RPB9_C"/>
</dbReference>
<proteinExistence type="inferred from homology"/>
<accession>A0A177TUL0</accession>
<dbReference type="FunFam" id="2.20.25.10:FF:000004">
    <property type="entry name" value="DNA-directed RNA polymerase subunit"/>
    <property type="match status" value="1"/>
</dbReference>
<dbReference type="SMART" id="SM00661">
    <property type="entry name" value="RPOL9"/>
    <property type="match status" value="1"/>
</dbReference>
<evidence type="ECO:0000256" key="6">
    <source>
        <dbReference type="ARBA" id="ARBA00022833"/>
    </source>
</evidence>
<feature type="binding site" evidence="10">
    <location>
        <position position="79"/>
    </location>
    <ligand>
        <name>Zn(2+)</name>
        <dbReference type="ChEBI" id="CHEBI:29105"/>
        <label>2</label>
    </ligand>
</feature>
<keyword evidence="14" id="KW-1185">Reference proteome</keyword>
<dbReference type="InterPro" id="IPR001529">
    <property type="entry name" value="Zn_ribbon_RPB9"/>
</dbReference>
<dbReference type="InterPro" id="IPR001222">
    <property type="entry name" value="Znf_TFIIS"/>
</dbReference>
<feature type="binding site" evidence="10">
    <location>
        <position position="107"/>
    </location>
    <ligand>
        <name>Zn(2+)</name>
        <dbReference type="ChEBI" id="CHEBI:29105"/>
        <label>2</label>
    </ligand>
</feature>
<gene>
    <name evidence="13" type="ORF">A4X13_0g4561</name>
</gene>
<feature type="binding site" evidence="10">
    <location>
        <position position="76"/>
    </location>
    <ligand>
        <name>Zn(2+)</name>
        <dbReference type="ChEBI" id="CHEBI:29105"/>
        <label>2</label>
    </ligand>
</feature>
<keyword evidence="6 10" id="KW-0862">Zinc</keyword>
<evidence type="ECO:0000256" key="12">
    <source>
        <dbReference type="RuleBase" id="RU003474"/>
    </source>
</evidence>
<comment type="caution">
    <text evidence="13">The sequence shown here is derived from an EMBL/GenBank/DDBJ whole genome shotgun (WGS) entry which is preliminary data.</text>
</comment>
<feature type="binding site" evidence="10">
    <location>
        <position position="10"/>
    </location>
    <ligand>
        <name>Zn(2+)</name>
        <dbReference type="ChEBI" id="CHEBI:29105"/>
        <label>1</label>
    </ligand>
</feature>
<dbReference type="GO" id="GO:0006367">
    <property type="term" value="P:transcription initiation at RNA polymerase II promoter"/>
    <property type="evidence" value="ECO:0007669"/>
    <property type="project" value="TreeGrafter"/>
</dbReference>
<dbReference type="Gene3D" id="2.20.25.10">
    <property type="match status" value="2"/>
</dbReference>
<keyword evidence="5 11" id="KW-0863">Zinc-finger</keyword>
<feature type="binding site" evidence="10">
    <location>
        <position position="29"/>
    </location>
    <ligand>
        <name>Zn(2+)</name>
        <dbReference type="ChEBI" id="CHEBI:29105"/>
        <label>1</label>
    </ligand>
</feature>
<dbReference type="PROSITE" id="PS01030">
    <property type="entry name" value="RNA_POL_M_15KD"/>
    <property type="match status" value="1"/>
</dbReference>
<sequence>MSTLNFCRECNNLLYPQVDRSNQVLLYACKNCNYHEEAAHNMVFRNDLVAVSKEQPGVIDKLMTDPTMPRTNEHACPACGADEAVYFQDQSKRTFNRMTLFYVCCSCNKLFTDAIEDPEINA</sequence>
<keyword evidence="8 9" id="KW-0539">Nucleus</keyword>
<organism evidence="13 14">
    <name type="scientific">Tilletia indica</name>
    <dbReference type="NCBI Taxonomy" id="43049"/>
    <lineage>
        <taxon>Eukaryota</taxon>
        <taxon>Fungi</taxon>
        <taxon>Dikarya</taxon>
        <taxon>Basidiomycota</taxon>
        <taxon>Ustilaginomycotina</taxon>
        <taxon>Exobasidiomycetes</taxon>
        <taxon>Tilletiales</taxon>
        <taxon>Tilletiaceae</taxon>
        <taxon>Tilletia</taxon>
    </lineage>
</organism>
<dbReference type="GO" id="GO:0003899">
    <property type="term" value="F:DNA-directed RNA polymerase activity"/>
    <property type="evidence" value="ECO:0007669"/>
    <property type="project" value="InterPro"/>
</dbReference>
<feature type="binding site" evidence="10">
    <location>
        <position position="104"/>
    </location>
    <ligand>
        <name>Zn(2+)</name>
        <dbReference type="ChEBI" id="CHEBI:29105"/>
        <label>2</label>
    </ligand>
</feature>
<evidence type="ECO:0000256" key="4">
    <source>
        <dbReference type="ARBA" id="ARBA00022723"/>
    </source>
</evidence>
<evidence type="ECO:0000256" key="11">
    <source>
        <dbReference type="PIRSR" id="PIRSR005586-2"/>
    </source>
</evidence>
<keyword evidence="7 9" id="KW-0804">Transcription</keyword>
<dbReference type="GO" id="GO:0005665">
    <property type="term" value="C:RNA polymerase II, core complex"/>
    <property type="evidence" value="ECO:0007669"/>
    <property type="project" value="TreeGrafter"/>
</dbReference>
<dbReference type="GO" id="GO:0005730">
    <property type="term" value="C:nucleolus"/>
    <property type="evidence" value="ECO:0007669"/>
    <property type="project" value="UniProtKB-SubCell"/>
</dbReference>
<evidence type="ECO:0000256" key="3">
    <source>
        <dbReference type="ARBA" id="ARBA00022478"/>
    </source>
</evidence>
<feature type="zinc finger region" description="C4-type" evidence="11">
    <location>
        <begin position="7"/>
        <end position="32"/>
    </location>
</feature>
<dbReference type="GO" id="GO:0006283">
    <property type="term" value="P:transcription-coupled nucleotide-excision repair"/>
    <property type="evidence" value="ECO:0007669"/>
    <property type="project" value="TreeGrafter"/>
</dbReference>
<reference evidence="13" key="1">
    <citation type="submission" date="2016-04" db="EMBL/GenBank/DDBJ databases">
        <authorList>
            <person name="Nguyen H.D."/>
            <person name="Samba Siva P."/>
            <person name="Cullis J."/>
            <person name="Levesque C.A."/>
            <person name="Hambleton S."/>
        </authorList>
    </citation>
    <scope>NUCLEOTIDE SEQUENCE</scope>
    <source>
        <strain evidence="13">DAOMC 236416</strain>
    </source>
</reference>
<evidence type="ECO:0000256" key="7">
    <source>
        <dbReference type="ARBA" id="ARBA00023163"/>
    </source>
</evidence>
<dbReference type="SUPFAM" id="SSF57783">
    <property type="entry name" value="Zinc beta-ribbon"/>
    <property type="match status" value="2"/>
</dbReference>
<protein>
    <recommendedName>
        <fullName evidence="9">DNA-directed RNA polymerase subunit</fullName>
    </recommendedName>
</protein>
<dbReference type="AlphaFoldDB" id="A0A177TUL0"/>
<dbReference type="InterPro" id="IPR019761">
    <property type="entry name" value="DNA-dir_RNA_pol-M_15_CS"/>
</dbReference>
<dbReference type="OrthoDB" id="282270at2759"/>
<dbReference type="PANTHER" id="PTHR11239">
    <property type="entry name" value="DNA-DIRECTED RNA POLYMERASE"/>
    <property type="match status" value="1"/>
</dbReference>
<name>A0A177TUL0_9BASI</name>
<dbReference type="SMART" id="SM00440">
    <property type="entry name" value="ZnF_C2C2"/>
    <property type="match status" value="1"/>
</dbReference>
<evidence type="ECO:0000313" key="13">
    <source>
        <dbReference type="EMBL" id="KAE8250610.1"/>
    </source>
</evidence>
<evidence type="ECO:0000256" key="2">
    <source>
        <dbReference type="ARBA" id="ARBA00011730"/>
    </source>
</evidence>
<dbReference type="EMBL" id="LWDF02000306">
    <property type="protein sequence ID" value="KAE8250610.1"/>
    <property type="molecule type" value="Genomic_DNA"/>
</dbReference>
<dbReference type="Proteomes" id="UP000077521">
    <property type="component" value="Unassembled WGS sequence"/>
</dbReference>
<dbReference type="GO" id="GO:0001193">
    <property type="term" value="P:maintenance of transcriptional fidelity during transcription elongation by RNA polymerase II"/>
    <property type="evidence" value="ECO:0007669"/>
    <property type="project" value="TreeGrafter"/>
</dbReference>
<dbReference type="PANTHER" id="PTHR11239:SF1">
    <property type="entry name" value="DNA-DIRECTED RNA POLYMERASE II SUBUNIT RPB9"/>
    <property type="match status" value="1"/>
</dbReference>
<evidence type="ECO:0000256" key="5">
    <source>
        <dbReference type="ARBA" id="ARBA00022771"/>
    </source>
</evidence>
<evidence type="ECO:0000256" key="10">
    <source>
        <dbReference type="PIRSR" id="PIRSR005586-1"/>
    </source>
</evidence>
<reference evidence="13" key="2">
    <citation type="journal article" date="2019" name="IMA Fungus">
        <title>Genome sequencing and comparison of five Tilletia species to identify candidate genes for the detection of regulated species infecting wheat.</title>
        <authorList>
            <person name="Nguyen H.D.T."/>
            <person name="Sultana T."/>
            <person name="Kesanakurti P."/>
            <person name="Hambleton S."/>
        </authorList>
    </citation>
    <scope>NUCLEOTIDE SEQUENCE</scope>
    <source>
        <strain evidence="13">DAOMC 236416</strain>
    </source>
</reference>
<keyword evidence="3 9" id="KW-0240">DNA-directed RNA polymerase</keyword>
<feature type="binding site" evidence="10">
    <location>
        <position position="7"/>
    </location>
    <ligand>
        <name>Zn(2+)</name>
        <dbReference type="ChEBI" id="CHEBI:29105"/>
        <label>1</label>
    </ligand>
</feature>
<comment type="subunit">
    <text evidence="2">Component of the RNA polymerase II (Pol II) complex consisting of 12 subunits.</text>
</comment>
<dbReference type="Pfam" id="PF02150">
    <property type="entry name" value="Zn_ribbon_RPB9"/>
    <property type="match status" value="1"/>
</dbReference>
<dbReference type="CDD" id="cd10508">
    <property type="entry name" value="Zn-ribbon_RPB9"/>
    <property type="match status" value="1"/>
</dbReference>
<dbReference type="Pfam" id="PF01096">
    <property type="entry name" value="Zn_ribbon_TFIIS"/>
    <property type="match status" value="1"/>
</dbReference>